<dbReference type="PANTHER" id="PTHR12697">
    <property type="entry name" value="PBS LYASE HEAT-LIKE PROTEIN"/>
    <property type="match status" value="1"/>
</dbReference>
<reference evidence="13 15" key="2">
    <citation type="journal article" date="2018" name="Elife">
        <title>Functional genomics of lipid metabolism in the oleaginous yeast Rhodosporidium toruloides.</title>
        <authorList>
            <person name="Coradetti S.T."/>
            <person name="Pinel D."/>
            <person name="Geiselman G."/>
            <person name="Ito M."/>
            <person name="Mondo S."/>
            <person name="Reilly M.C."/>
            <person name="Cheng Y.F."/>
            <person name="Bauer S."/>
            <person name="Grigoriev I."/>
            <person name="Gladden J.M."/>
            <person name="Simmons B.A."/>
            <person name="Brem R."/>
            <person name="Arkin A.P."/>
            <person name="Skerker J.M."/>
        </authorList>
    </citation>
    <scope>NUCLEOTIDE SEQUENCE [LARGE SCALE GENOMIC DNA]</scope>
    <source>
        <strain evidence="13 15">NBRC 0880</strain>
    </source>
</reference>
<evidence type="ECO:0000256" key="3">
    <source>
        <dbReference type="ARBA" id="ARBA00022723"/>
    </source>
</evidence>
<dbReference type="PROSITE" id="PS50077">
    <property type="entry name" value="HEAT_REPEAT"/>
    <property type="match status" value="1"/>
</dbReference>
<dbReference type="OMA" id="LQEPCSI"/>
<dbReference type="PANTHER" id="PTHR12697:SF5">
    <property type="entry name" value="DEOXYHYPUSINE HYDROXYLASE"/>
    <property type="match status" value="1"/>
</dbReference>
<dbReference type="Proteomes" id="UP000239560">
    <property type="component" value="Unassembled WGS sequence"/>
</dbReference>
<feature type="binding site" evidence="10">
    <location>
        <position position="57"/>
    </location>
    <ligand>
        <name>Fe cation</name>
        <dbReference type="ChEBI" id="CHEBI:24875"/>
        <label>1</label>
    </ligand>
</feature>
<accession>A0A0K3C5X8</accession>
<feature type="binding site" evidence="10">
    <location>
        <position position="258"/>
    </location>
    <ligand>
        <name>Fe cation</name>
        <dbReference type="ChEBI" id="CHEBI:24875"/>
        <label>2</label>
    </ligand>
</feature>
<evidence type="ECO:0000256" key="8">
    <source>
        <dbReference type="ARBA" id="ARBA00023256"/>
    </source>
</evidence>
<dbReference type="InterPro" id="IPR027517">
    <property type="entry name" value="Deoxyhypusine_hydroxylase"/>
</dbReference>
<proteinExistence type="inferred from homology"/>
<dbReference type="OrthoDB" id="421002at2759"/>
<evidence type="ECO:0000256" key="9">
    <source>
        <dbReference type="ARBA" id="ARBA00045876"/>
    </source>
</evidence>
<dbReference type="EC" id="1.14.99.29" evidence="10"/>
<comment type="similarity">
    <text evidence="10">Belongs to the deoxyhypusine hydroxylase family.</text>
</comment>
<feature type="binding site" evidence="10">
    <location>
        <position position="56"/>
    </location>
    <ligand>
        <name>Fe cation</name>
        <dbReference type="ChEBI" id="CHEBI:24875"/>
        <label>1</label>
    </ligand>
</feature>
<reference evidence="12 14" key="1">
    <citation type="submission" date="2015-07" db="EMBL/GenBank/DDBJ databases">
        <authorList>
            <person name="Cajimat M.N.B."/>
            <person name="Milazzo M.L."/>
            <person name="Fulhorst C.F."/>
        </authorList>
    </citation>
    <scope>NUCLEOTIDE SEQUENCE [LARGE SCALE GENOMIC DNA]</scope>
    <source>
        <strain evidence="12">Single colony</strain>
    </source>
</reference>
<comment type="subcellular location">
    <subcellularLocation>
        <location evidence="10">Cytoplasm</location>
    </subcellularLocation>
    <subcellularLocation>
        <location evidence="10">Nucleus</location>
    </subcellularLocation>
</comment>
<dbReference type="Proteomes" id="UP000199069">
    <property type="component" value="Unassembled WGS sequence"/>
</dbReference>
<feature type="repeat" description="HEAT" evidence="11">
    <location>
        <begin position="70"/>
        <end position="110"/>
    </location>
</feature>
<keyword evidence="5 10" id="KW-0560">Oxidoreductase</keyword>
<keyword evidence="10" id="KW-0539">Nucleus</keyword>
<evidence type="ECO:0000256" key="11">
    <source>
        <dbReference type="PROSITE-ProRule" id="PRU00103"/>
    </source>
</evidence>
<dbReference type="InterPro" id="IPR016024">
    <property type="entry name" value="ARM-type_fold"/>
</dbReference>
<comment type="catalytic activity">
    <reaction evidence="1 10">
        <text>[eIF5A protein]-deoxyhypusine + AH2 + O2 = [eIF5A protein]-hypusine + A + H2O</text>
        <dbReference type="Rhea" id="RHEA:14101"/>
        <dbReference type="Rhea" id="RHEA-COMP:10144"/>
        <dbReference type="Rhea" id="RHEA-COMP:12592"/>
        <dbReference type="ChEBI" id="CHEBI:13193"/>
        <dbReference type="ChEBI" id="CHEBI:15377"/>
        <dbReference type="ChEBI" id="CHEBI:15379"/>
        <dbReference type="ChEBI" id="CHEBI:17499"/>
        <dbReference type="ChEBI" id="CHEBI:82657"/>
        <dbReference type="ChEBI" id="CHEBI:91175"/>
        <dbReference type="EC" id="1.14.99.29"/>
    </reaction>
</comment>
<organism evidence="12 14">
    <name type="scientific">Rhodotorula toruloides</name>
    <name type="common">Yeast</name>
    <name type="synonym">Rhodosporidium toruloides</name>
    <dbReference type="NCBI Taxonomy" id="5286"/>
    <lineage>
        <taxon>Eukaryota</taxon>
        <taxon>Fungi</taxon>
        <taxon>Dikarya</taxon>
        <taxon>Basidiomycota</taxon>
        <taxon>Pucciniomycotina</taxon>
        <taxon>Microbotryomycetes</taxon>
        <taxon>Sporidiobolales</taxon>
        <taxon>Sporidiobolaceae</taxon>
        <taxon>Rhodotorula</taxon>
    </lineage>
</organism>
<gene>
    <name evidence="12" type="primary">FGENESH: predicted gene_1.104</name>
    <name evidence="10" type="synonym">LIA1</name>
    <name evidence="13" type="ORF">AAT19DRAFT_8484</name>
    <name evidence="12" type="ORF">BN2166_0001040</name>
</gene>
<protein>
    <recommendedName>
        <fullName evidence="10">Deoxyhypusine hydroxylase</fullName>
        <shortName evidence="10">DOHH</shortName>
        <ecNumber evidence="10">1.14.99.29</ecNumber>
    </recommendedName>
    <alternativeName>
        <fullName evidence="10">Deoxyhypusine dioxygenase</fullName>
    </alternativeName>
    <alternativeName>
        <fullName evidence="10">Deoxyhypusine monooxygenase</fullName>
    </alternativeName>
</protein>
<dbReference type="GO" id="GO:0046872">
    <property type="term" value="F:metal ion binding"/>
    <property type="evidence" value="ECO:0007669"/>
    <property type="project" value="UniProtKB-KW"/>
</dbReference>
<feature type="binding site" evidence="10">
    <location>
        <position position="259"/>
    </location>
    <ligand>
        <name>Fe cation</name>
        <dbReference type="ChEBI" id="CHEBI:24875"/>
        <label>2</label>
    </ligand>
</feature>
<comment type="function">
    <text evidence="10">Catalyzes the hydroxylation of the N(6)-(4-aminobutyl)-L-lysine intermediate to form hypusine, an essential post-translational modification only found in mature eIF-5A factor.</text>
</comment>
<sequence>MAGEDVYDQLDRQLNSHEVPLAQRFRALFTLKSLGGDRAIEVIGKGFDGESALLGHELAYCLGQLKDPKALPILTKVLEDDKEHPMVRHEAAEAMGAIGSEEALPALRKYLKHENPAIRETCEIAVDKIVFDNSEEGKKAEPNQYPCIDPAPAASHSPLVASAHSAALAPATDLSIPDLERILLDTKLSLFERYRAMFALRNIGDREAVLALAKGFEDESALFRHEIAFVFGQLSSPDSVPSLIDVLRRPHEEDMVRHEAAEALGGIATDECLPILKEFAQREDVPRVVRESCVVALDMYEYERSNEFVPLPTLPTATASA</sequence>
<evidence type="ECO:0000256" key="2">
    <source>
        <dbReference type="ARBA" id="ARBA00005041"/>
    </source>
</evidence>
<comment type="cofactor">
    <cofactor evidence="10">
        <name>Fe(2+)</name>
        <dbReference type="ChEBI" id="CHEBI:29033"/>
    </cofactor>
    <text evidence="10">Binds 2 Fe(2+) ions per subunit.</text>
</comment>
<evidence type="ECO:0000256" key="7">
    <source>
        <dbReference type="ARBA" id="ARBA00023033"/>
    </source>
</evidence>
<evidence type="ECO:0000256" key="1">
    <source>
        <dbReference type="ARBA" id="ARBA00000068"/>
    </source>
</evidence>
<dbReference type="FunFam" id="1.25.10.10:FF:000099">
    <property type="entry name" value="Deoxyhypusine hydroxylase"/>
    <property type="match status" value="1"/>
</dbReference>
<keyword evidence="6 10" id="KW-0408">Iron</keyword>
<dbReference type="HAMAP" id="MF_03101">
    <property type="entry name" value="Deoxyhypusine_hydroxylase"/>
    <property type="match status" value="1"/>
</dbReference>
<keyword evidence="8 10" id="KW-0386">Hypusine biosynthesis</keyword>
<dbReference type="InterPro" id="IPR021133">
    <property type="entry name" value="HEAT_type_2"/>
</dbReference>
<dbReference type="SMART" id="SM00567">
    <property type="entry name" value="EZ_HEAT"/>
    <property type="match status" value="6"/>
</dbReference>
<feature type="binding site" evidence="10">
    <location>
        <position position="226"/>
    </location>
    <ligand>
        <name>Fe cation</name>
        <dbReference type="ChEBI" id="CHEBI:24875"/>
        <label>2</label>
    </ligand>
</feature>
<dbReference type="Pfam" id="PF03130">
    <property type="entry name" value="HEAT_PBS"/>
    <property type="match status" value="1"/>
</dbReference>
<evidence type="ECO:0000256" key="10">
    <source>
        <dbReference type="HAMAP-Rule" id="MF_03101"/>
    </source>
</evidence>
<dbReference type="UniPathway" id="UPA00354"/>
<dbReference type="STRING" id="5286.A0A0K3C5X8"/>
<dbReference type="InterPro" id="IPR011989">
    <property type="entry name" value="ARM-like"/>
</dbReference>
<name>A0A0K3C5X8_RHOTO</name>
<evidence type="ECO:0000313" key="13">
    <source>
        <dbReference type="EMBL" id="PRQ77416.1"/>
    </source>
</evidence>
<dbReference type="AlphaFoldDB" id="A0A0K3C5X8"/>
<dbReference type="GO" id="GO:0019135">
    <property type="term" value="F:deoxyhypusine monooxygenase activity"/>
    <property type="evidence" value="ECO:0007669"/>
    <property type="project" value="UniProtKB-UniRule"/>
</dbReference>
<dbReference type="EMBL" id="CWKI01000001">
    <property type="protein sequence ID" value="CTR04243.1"/>
    <property type="molecule type" value="Genomic_DNA"/>
</dbReference>
<evidence type="ECO:0000256" key="5">
    <source>
        <dbReference type="ARBA" id="ARBA00023002"/>
    </source>
</evidence>
<dbReference type="Pfam" id="PF13646">
    <property type="entry name" value="HEAT_2"/>
    <property type="match status" value="2"/>
</dbReference>
<keyword evidence="14" id="KW-1185">Reference proteome</keyword>
<evidence type="ECO:0000256" key="6">
    <source>
        <dbReference type="ARBA" id="ARBA00023004"/>
    </source>
</evidence>
<dbReference type="InterPro" id="IPR004155">
    <property type="entry name" value="PBS_lyase_HEAT"/>
</dbReference>
<dbReference type="SUPFAM" id="SSF48371">
    <property type="entry name" value="ARM repeat"/>
    <property type="match status" value="1"/>
</dbReference>
<evidence type="ECO:0000313" key="12">
    <source>
        <dbReference type="EMBL" id="CTR04243.1"/>
    </source>
</evidence>
<dbReference type="GO" id="GO:0005737">
    <property type="term" value="C:cytoplasm"/>
    <property type="evidence" value="ECO:0007669"/>
    <property type="project" value="UniProtKB-SubCell"/>
</dbReference>
<comment type="function">
    <text evidence="9">Catalyzes the hydroxylation of the N(6)-(4-aminobutyl)-L-lysine intermediate produced by deoxyhypusine synthase/DHPS on a critical lysine of the eukaryotic translation initiation factor 5A/eIF-5A. This is the second step of the post-translational modification of that lysine into an unusual amino acid residue named hypusine. Hypusination is unique to mature eIF-5A factor and is essential for its function.</text>
</comment>
<keyword evidence="10" id="KW-0963">Cytoplasm</keyword>
<evidence type="ECO:0000313" key="14">
    <source>
        <dbReference type="Proteomes" id="UP000199069"/>
    </source>
</evidence>
<feature type="binding site" evidence="10">
    <location>
        <position position="89"/>
    </location>
    <ligand>
        <name>Fe cation</name>
        <dbReference type="ChEBI" id="CHEBI:24875"/>
        <label>1</label>
    </ligand>
</feature>
<keyword evidence="3 10" id="KW-0479">Metal-binding</keyword>
<keyword evidence="7 10" id="KW-0503">Monooxygenase</keyword>
<feature type="binding site" evidence="10">
    <location>
        <position position="90"/>
    </location>
    <ligand>
        <name>Fe cation</name>
        <dbReference type="ChEBI" id="CHEBI:24875"/>
        <label>1</label>
    </ligand>
</feature>
<comment type="pathway">
    <text evidence="2 10">Protein modification; eIF5A hypusination.</text>
</comment>
<keyword evidence="4" id="KW-0677">Repeat</keyword>
<dbReference type="GO" id="GO:0005634">
    <property type="term" value="C:nucleus"/>
    <property type="evidence" value="ECO:0007669"/>
    <property type="project" value="UniProtKB-SubCell"/>
</dbReference>
<evidence type="ECO:0000313" key="15">
    <source>
        <dbReference type="Proteomes" id="UP000239560"/>
    </source>
</evidence>
<dbReference type="EMBL" id="LCTV02000001">
    <property type="protein sequence ID" value="PRQ77416.1"/>
    <property type="molecule type" value="Genomic_DNA"/>
</dbReference>
<dbReference type="Gene3D" id="1.25.10.10">
    <property type="entry name" value="Leucine-rich Repeat Variant"/>
    <property type="match status" value="2"/>
</dbReference>
<evidence type="ECO:0000256" key="4">
    <source>
        <dbReference type="ARBA" id="ARBA00022737"/>
    </source>
</evidence>
<feature type="binding site" evidence="10">
    <location>
        <position position="225"/>
    </location>
    <ligand>
        <name>Fe cation</name>
        <dbReference type="ChEBI" id="CHEBI:24875"/>
        <label>2</label>
    </ligand>
</feature>